<dbReference type="CDD" id="cd13875">
    <property type="entry name" value="CuRO_2_LCC_plant"/>
    <property type="match status" value="1"/>
</dbReference>
<feature type="domain" description="Plastocyanin-like" evidence="15">
    <location>
        <begin position="157"/>
        <end position="281"/>
    </location>
</feature>
<keyword evidence="11" id="KW-0560">Oxidoreductase</keyword>
<dbReference type="InterPro" id="IPR011707">
    <property type="entry name" value="Cu-oxidase-like_N"/>
</dbReference>
<sequence length="317" mass="34757">MERAAMLFPLVLALCAAMASAAVVEHNFTVGGMNISKLCMDSVIYTANEQMPGPTIEATEGDTVVVHVVNDSPYPLSLHWHGIFQLLSGWADGAHMITECPIQPAANFTYRFNITGQEGTLWWHAHSSLLRATVYGALIIKPRNGTHGYPYTPPYDEIPIILGEWWNRNVDDVEKDAHLTGLGPDVSDALTINGMPGDQTSCRGAGVYEVEVEYNQTYLLRIINAAVNVELFFKVSGHNFTVVAIDASYTEPHATDVIVPGGGWTVIRFVANNPGMWFMHCHLDAHLPLGLAMVFEVLNGPAPDILPPPPEDFPKCY</sequence>
<keyword evidence="12" id="KW-0186">Copper</keyword>
<keyword evidence="9" id="KW-0479">Metal-binding</keyword>
<dbReference type="EC" id="1.10.3.2" evidence="6"/>
<evidence type="ECO:0000256" key="2">
    <source>
        <dbReference type="ARBA" id="ARBA00001935"/>
    </source>
</evidence>
<dbReference type="AlphaFoldDB" id="F2DN60"/>
<dbReference type="InterPro" id="IPR001117">
    <property type="entry name" value="Cu-oxidase_2nd"/>
</dbReference>
<feature type="domain" description="Plastocyanin-like" evidence="16">
    <location>
        <begin position="34"/>
        <end position="144"/>
    </location>
</feature>
<dbReference type="GO" id="GO:0048046">
    <property type="term" value="C:apoplast"/>
    <property type="evidence" value="ECO:0007669"/>
    <property type="project" value="UniProtKB-SubCell"/>
</dbReference>
<comment type="cofactor">
    <cofactor evidence="2">
        <name>Cu cation</name>
        <dbReference type="ChEBI" id="CHEBI:23378"/>
    </cofactor>
</comment>
<comment type="function">
    <text evidence="3">Lignin degradation and detoxification of lignin-derived products.</text>
</comment>
<evidence type="ECO:0000256" key="12">
    <source>
        <dbReference type="ARBA" id="ARBA00023008"/>
    </source>
</evidence>
<comment type="subcellular location">
    <subcellularLocation>
        <location evidence="4">Secreted</location>
        <location evidence="4">Extracellular space</location>
        <location evidence="4">Apoplast</location>
    </subcellularLocation>
</comment>
<keyword evidence="14" id="KW-0732">Signal</keyword>
<evidence type="ECO:0000256" key="11">
    <source>
        <dbReference type="ARBA" id="ARBA00023002"/>
    </source>
</evidence>
<evidence type="ECO:0000256" key="10">
    <source>
        <dbReference type="ARBA" id="ARBA00022737"/>
    </source>
</evidence>
<dbReference type="PANTHER" id="PTHR11709:SF506">
    <property type="entry name" value="LACCASE-8"/>
    <property type="match status" value="1"/>
</dbReference>
<feature type="chain" id="PRO_5030168816" description="laccase" evidence="14">
    <location>
        <begin position="22"/>
        <end position="317"/>
    </location>
</feature>
<dbReference type="PROSITE" id="PS00080">
    <property type="entry name" value="MULTICOPPER_OXIDASE2"/>
    <property type="match status" value="1"/>
</dbReference>
<evidence type="ECO:0000256" key="4">
    <source>
        <dbReference type="ARBA" id="ARBA00004271"/>
    </source>
</evidence>
<dbReference type="Gene3D" id="2.60.40.420">
    <property type="entry name" value="Cupredoxins - blue copper proteins"/>
    <property type="match status" value="2"/>
</dbReference>
<keyword evidence="10" id="KW-0677">Repeat</keyword>
<evidence type="ECO:0000256" key="9">
    <source>
        <dbReference type="ARBA" id="ARBA00022723"/>
    </source>
</evidence>
<dbReference type="InterPro" id="IPR045087">
    <property type="entry name" value="Cu-oxidase_fam"/>
</dbReference>
<accession>F2DN60</accession>
<dbReference type="SUPFAM" id="SSF49503">
    <property type="entry name" value="Cupredoxins"/>
    <property type="match status" value="2"/>
</dbReference>
<dbReference type="InterPro" id="IPR002355">
    <property type="entry name" value="Cu_oxidase_Cu_BS"/>
</dbReference>
<dbReference type="InterPro" id="IPR034285">
    <property type="entry name" value="CuRO_2_LCC"/>
</dbReference>
<organism evidence="17">
    <name type="scientific">Hordeum vulgare subsp. vulgare</name>
    <name type="common">Domesticated barley</name>
    <dbReference type="NCBI Taxonomy" id="112509"/>
    <lineage>
        <taxon>Eukaryota</taxon>
        <taxon>Viridiplantae</taxon>
        <taxon>Streptophyta</taxon>
        <taxon>Embryophyta</taxon>
        <taxon>Tracheophyta</taxon>
        <taxon>Spermatophyta</taxon>
        <taxon>Magnoliopsida</taxon>
        <taxon>Liliopsida</taxon>
        <taxon>Poales</taxon>
        <taxon>Poaceae</taxon>
        <taxon>BOP clade</taxon>
        <taxon>Pooideae</taxon>
        <taxon>Triticodae</taxon>
        <taxon>Triticeae</taxon>
        <taxon>Hordeinae</taxon>
        <taxon>Hordeum</taxon>
    </lineage>
</organism>
<comment type="similarity">
    <text evidence="5">Belongs to the multicopper oxidase family.</text>
</comment>
<evidence type="ECO:0000256" key="5">
    <source>
        <dbReference type="ARBA" id="ARBA00010609"/>
    </source>
</evidence>
<dbReference type="GO" id="GO:0005507">
    <property type="term" value="F:copper ion binding"/>
    <property type="evidence" value="ECO:0007669"/>
    <property type="project" value="InterPro"/>
</dbReference>
<dbReference type="EMBL" id="AK365328">
    <property type="protein sequence ID" value="BAJ96531.1"/>
    <property type="molecule type" value="mRNA"/>
</dbReference>
<dbReference type="HOGENOM" id="CLU_006504_1_0_1"/>
<dbReference type="CDD" id="cd13849">
    <property type="entry name" value="CuRO_1_LCC_plant"/>
    <property type="match status" value="1"/>
</dbReference>
<dbReference type="PANTHER" id="PTHR11709">
    <property type="entry name" value="MULTI-COPPER OXIDASE"/>
    <property type="match status" value="1"/>
</dbReference>
<dbReference type="GO" id="GO:0046274">
    <property type="term" value="P:lignin catabolic process"/>
    <property type="evidence" value="ECO:0007669"/>
    <property type="project" value="UniProtKB-KW"/>
</dbReference>
<keyword evidence="8" id="KW-0964">Secreted</keyword>
<reference evidence="17" key="1">
    <citation type="journal article" date="2011" name="Plant Physiol.">
        <title>Comprehensive sequence analysis of 24,783 barley full-length cDNAs derived from 12 clone libraries.</title>
        <authorList>
            <person name="Matsumoto T."/>
            <person name="Tanaka T."/>
            <person name="Sakai H."/>
            <person name="Amano N."/>
            <person name="Kanamori H."/>
            <person name="Kurita K."/>
            <person name="Kikuta A."/>
            <person name="Kamiya K."/>
            <person name="Yamamoto M."/>
            <person name="Ikawa H."/>
            <person name="Fujii N."/>
            <person name="Hori K."/>
            <person name="Itoh T."/>
            <person name="Sato K."/>
        </authorList>
    </citation>
    <scope>NUCLEOTIDE SEQUENCE</scope>
    <source>
        <tissue evidence="17">Shoot and root</tissue>
    </source>
</reference>
<evidence type="ECO:0000259" key="15">
    <source>
        <dbReference type="Pfam" id="PF00394"/>
    </source>
</evidence>
<dbReference type="Pfam" id="PF00394">
    <property type="entry name" value="Cu-oxidase"/>
    <property type="match status" value="1"/>
</dbReference>
<keyword evidence="13" id="KW-0439">Lignin degradation</keyword>
<evidence type="ECO:0000256" key="14">
    <source>
        <dbReference type="SAM" id="SignalP"/>
    </source>
</evidence>
<dbReference type="Pfam" id="PF07732">
    <property type="entry name" value="Cu-oxidase_3"/>
    <property type="match status" value="1"/>
</dbReference>
<evidence type="ECO:0000256" key="1">
    <source>
        <dbReference type="ARBA" id="ARBA00000349"/>
    </source>
</evidence>
<evidence type="ECO:0000256" key="7">
    <source>
        <dbReference type="ARBA" id="ARBA00022523"/>
    </source>
</evidence>
<evidence type="ECO:0000256" key="6">
    <source>
        <dbReference type="ARBA" id="ARBA00012297"/>
    </source>
</evidence>
<dbReference type="GO" id="GO:0052716">
    <property type="term" value="F:hydroquinone:oxygen oxidoreductase activity"/>
    <property type="evidence" value="ECO:0007669"/>
    <property type="project" value="UniProtKB-EC"/>
</dbReference>
<proteinExistence type="evidence at transcript level"/>
<dbReference type="InterPro" id="IPR008972">
    <property type="entry name" value="Cupredoxin"/>
</dbReference>
<protein>
    <recommendedName>
        <fullName evidence="6">laccase</fullName>
        <ecNumber evidence="6">1.10.3.2</ecNumber>
    </recommendedName>
</protein>
<dbReference type="InterPro" id="IPR034288">
    <property type="entry name" value="CuRO_1_LCC"/>
</dbReference>
<feature type="signal peptide" evidence="14">
    <location>
        <begin position="1"/>
        <end position="21"/>
    </location>
</feature>
<evidence type="ECO:0000256" key="3">
    <source>
        <dbReference type="ARBA" id="ARBA00002075"/>
    </source>
</evidence>
<evidence type="ECO:0000259" key="16">
    <source>
        <dbReference type="Pfam" id="PF07732"/>
    </source>
</evidence>
<evidence type="ECO:0000256" key="8">
    <source>
        <dbReference type="ARBA" id="ARBA00022525"/>
    </source>
</evidence>
<keyword evidence="7" id="KW-0052">Apoplast</keyword>
<comment type="catalytic activity">
    <reaction evidence="1">
        <text>4 hydroquinone + O2 = 4 benzosemiquinone + 2 H2O</text>
        <dbReference type="Rhea" id="RHEA:11276"/>
        <dbReference type="ChEBI" id="CHEBI:15377"/>
        <dbReference type="ChEBI" id="CHEBI:15379"/>
        <dbReference type="ChEBI" id="CHEBI:17594"/>
        <dbReference type="ChEBI" id="CHEBI:17977"/>
        <dbReference type="EC" id="1.10.3.2"/>
    </reaction>
</comment>
<evidence type="ECO:0000313" key="17">
    <source>
        <dbReference type="EMBL" id="BAJ96531.1"/>
    </source>
</evidence>
<name>F2DN60_HORVV</name>
<evidence type="ECO:0000256" key="13">
    <source>
        <dbReference type="ARBA" id="ARBA00023185"/>
    </source>
</evidence>